<evidence type="ECO:0000313" key="2">
    <source>
        <dbReference type="EMBL" id="EJX07722.1"/>
    </source>
</evidence>
<dbReference type="SMART" id="SM00028">
    <property type="entry name" value="TPR"/>
    <property type="match status" value="5"/>
</dbReference>
<dbReference type="InterPro" id="IPR056413">
    <property type="entry name" value="TPR_CcmH_CycH"/>
</dbReference>
<dbReference type="Pfam" id="PF23914">
    <property type="entry name" value="TPR_CcmH_CycH"/>
    <property type="match status" value="1"/>
</dbReference>
<proteinExistence type="predicted"/>
<dbReference type="PROSITE" id="PS50005">
    <property type="entry name" value="TPR"/>
    <property type="match status" value="1"/>
</dbReference>
<protein>
    <submittedName>
        <fullName evidence="2">Tetratricopeptide repeat protein</fullName>
    </submittedName>
</protein>
<dbReference type="InterPro" id="IPR019734">
    <property type="entry name" value="TPR_rpt"/>
</dbReference>
<dbReference type="PANTHER" id="PTHR12558:SF13">
    <property type="entry name" value="CELL DIVISION CYCLE PROTEIN 27 HOMOLOG"/>
    <property type="match status" value="1"/>
</dbReference>
<dbReference type="Gene3D" id="1.25.40.10">
    <property type="entry name" value="Tetratricopeptide repeat domain"/>
    <property type="match status" value="4"/>
</dbReference>
<name>J9GJ79_9ZZZZ</name>
<evidence type="ECO:0000259" key="1">
    <source>
        <dbReference type="Pfam" id="PF23914"/>
    </source>
</evidence>
<organism evidence="2">
    <name type="scientific">gut metagenome</name>
    <dbReference type="NCBI Taxonomy" id="749906"/>
    <lineage>
        <taxon>unclassified sequences</taxon>
        <taxon>metagenomes</taxon>
        <taxon>organismal metagenomes</taxon>
    </lineage>
</organism>
<dbReference type="SUPFAM" id="SSF48452">
    <property type="entry name" value="TPR-like"/>
    <property type="match status" value="2"/>
</dbReference>
<dbReference type="PANTHER" id="PTHR12558">
    <property type="entry name" value="CELL DIVISION CYCLE 16,23,27"/>
    <property type="match status" value="1"/>
</dbReference>
<gene>
    <name evidence="2" type="ORF">EVA_04180</name>
</gene>
<reference evidence="2" key="1">
    <citation type="journal article" date="2012" name="PLoS ONE">
        <title>Gene sets for utilization of primary and secondary nutrition supplies in the distal gut of endangered iberian lynx.</title>
        <authorList>
            <person name="Alcaide M."/>
            <person name="Messina E."/>
            <person name="Richter M."/>
            <person name="Bargiela R."/>
            <person name="Peplies J."/>
            <person name="Huws S.A."/>
            <person name="Newbold C.J."/>
            <person name="Golyshin P.N."/>
            <person name="Simon M.A."/>
            <person name="Lopez G."/>
            <person name="Yakimov M.M."/>
            <person name="Ferrer M."/>
        </authorList>
    </citation>
    <scope>NUCLEOTIDE SEQUENCE</scope>
</reference>
<dbReference type="Pfam" id="PF13181">
    <property type="entry name" value="TPR_8"/>
    <property type="match status" value="1"/>
</dbReference>
<feature type="domain" description="Cytochrome c-type biogenesis protein H TPR" evidence="1">
    <location>
        <begin position="317"/>
        <end position="425"/>
    </location>
</feature>
<dbReference type="AlphaFoldDB" id="J9GJ79"/>
<accession>J9GJ79</accession>
<comment type="caution">
    <text evidence="2">The sequence shown here is derived from an EMBL/GenBank/DDBJ whole genome shotgun (WGS) entry which is preliminary data.</text>
</comment>
<dbReference type="EMBL" id="AMCI01000807">
    <property type="protein sequence ID" value="EJX07722.1"/>
    <property type="molecule type" value="Genomic_DNA"/>
</dbReference>
<sequence>MDPQSNKKQRGLAVTLVEEGKFSAAIPLLKKIVDREMEDSDYGMLLMAYRETQQYEPLLQLLDRIEKREGVMNNIFLERYRTYIALKDTAKAYAALDHLCEANGGDPYFKVLKANFYHEQGYNDKALTVYQQVLQEDPKHAFGRISLMDFYKTLHEDSLYRQLFDDVVYDPALAEEERYNVLGQYLYGSLQEKQDTAKVLPVLRRVLTLPQESRRIGELCLMYAEAVQLPRAQQSFIYRAILDAEPDNVAARVNLIFDHAQQDDGLAIHQLSVEGRRYDKRQIAYYFYDALALAQLKRSAEAIEVLETGLAEVDSTQNIPVQVDMWSILGDLYHEIGEKDKAYTAYDKVLAMDEDNLSCLNNYAYFLSKDRSNLEKAETMSRKTIEAEPQNAVYLDTYAWILYEMGRYTQAKIYILECLKHITEEEGNATLFDHAGDISYRCGEVDFALAYWKKALQLTDDPEVKKVLQRKLKRRRI</sequence>
<dbReference type="InterPro" id="IPR011990">
    <property type="entry name" value="TPR-like_helical_dom_sf"/>
</dbReference>